<keyword evidence="1" id="KW-0472">Membrane</keyword>
<keyword evidence="1" id="KW-0812">Transmembrane</keyword>
<comment type="caution">
    <text evidence="3">The sequence shown here is derived from an EMBL/GenBank/DDBJ whole genome shotgun (WGS) entry which is preliminary data.</text>
</comment>
<evidence type="ECO:0000313" key="4">
    <source>
        <dbReference type="Proteomes" id="UP001500621"/>
    </source>
</evidence>
<accession>A0ABP8X2U6</accession>
<keyword evidence="4" id="KW-1185">Reference proteome</keyword>
<feature type="transmembrane region" description="Helical" evidence="1">
    <location>
        <begin position="40"/>
        <end position="61"/>
    </location>
</feature>
<evidence type="ECO:0000259" key="2">
    <source>
        <dbReference type="Pfam" id="PF10708"/>
    </source>
</evidence>
<dbReference type="InterPro" id="IPR018929">
    <property type="entry name" value="DUF2510"/>
</dbReference>
<feature type="transmembrane region" description="Helical" evidence="1">
    <location>
        <begin position="67"/>
        <end position="94"/>
    </location>
</feature>
<feature type="domain" description="DUF2510" evidence="2">
    <location>
        <begin position="7"/>
        <end position="39"/>
    </location>
</feature>
<dbReference type="EMBL" id="BAABIM010000005">
    <property type="protein sequence ID" value="GAA4697784.1"/>
    <property type="molecule type" value="Genomic_DNA"/>
</dbReference>
<keyword evidence="1" id="KW-1133">Transmembrane helix</keyword>
<name>A0ABP8X2U6_9ACTN</name>
<evidence type="ECO:0000256" key="1">
    <source>
        <dbReference type="SAM" id="Phobius"/>
    </source>
</evidence>
<dbReference type="RefSeq" id="WP_345271700.1">
    <property type="nucleotide sequence ID" value="NZ_BAABIM010000005.1"/>
</dbReference>
<dbReference type="Pfam" id="PF10708">
    <property type="entry name" value="DUF2510"/>
    <property type="match status" value="1"/>
</dbReference>
<sequence length="104" mass="10917">MNQTRTAGWYPAPEGNGRKRYWDGNDWDGPSVLPPPAPPAMWIGLGVLGVLVSAVLVAIGLDGAVDALAYLGYALAVGSGIAVWIGVIAAGVRLGMRHAHRDRQ</sequence>
<dbReference type="Proteomes" id="UP001500621">
    <property type="component" value="Unassembled WGS sequence"/>
</dbReference>
<organism evidence="3 4">
    <name type="scientific">Nocardioides nanhaiensis</name>
    <dbReference type="NCBI Taxonomy" id="1476871"/>
    <lineage>
        <taxon>Bacteria</taxon>
        <taxon>Bacillati</taxon>
        <taxon>Actinomycetota</taxon>
        <taxon>Actinomycetes</taxon>
        <taxon>Propionibacteriales</taxon>
        <taxon>Nocardioidaceae</taxon>
        <taxon>Nocardioides</taxon>
    </lineage>
</organism>
<proteinExistence type="predicted"/>
<gene>
    <name evidence="3" type="ORF">GCM10023226_40330</name>
</gene>
<evidence type="ECO:0000313" key="3">
    <source>
        <dbReference type="EMBL" id="GAA4697784.1"/>
    </source>
</evidence>
<reference evidence="4" key="1">
    <citation type="journal article" date="2019" name="Int. J. Syst. Evol. Microbiol.">
        <title>The Global Catalogue of Microorganisms (GCM) 10K type strain sequencing project: providing services to taxonomists for standard genome sequencing and annotation.</title>
        <authorList>
            <consortium name="The Broad Institute Genomics Platform"/>
            <consortium name="The Broad Institute Genome Sequencing Center for Infectious Disease"/>
            <person name="Wu L."/>
            <person name="Ma J."/>
        </authorList>
    </citation>
    <scope>NUCLEOTIDE SEQUENCE [LARGE SCALE GENOMIC DNA]</scope>
    <source>
        <strain evidence="4">JCM 18127</strain>
    </source>
</reference>
<protein>
    <recommendedName>
        <fullName evidence="2">DUF2510 domain-containing protein</fullName>
    </recommendedName>
</protein>